<gene>
    <name evidence="2" type="ordered locus">Amet_0859</name>
</gene>
<keyword evidence="1" id="KW-0472">Membrane</keyword>
<keyword evidence="3" id="KW-1185">Reference proteome</keyword>
<feature type="transmembrane region" description="Helical" evidence="1">
    <location>
        <begin position="20"/>
        <end position="39"/>
    </location>
</feature>
<feature type="transmembrane region" description="Helical" evidence="1">
    <location>
        <begin position="59"/>
        <end position="79"/>
    </location>
</feature>
<sequence>MPRFMNTQIKKKGNQSAKILSLLIFFLVLTTTLVYYLIYNNTLQARGYAMEGAIHTEQVTLLFLIFILFHLLFLPLASLQNRLCKTNGNSQAIKTDSNDFLKSNDKICDVHSPCKQEV</sequence>
<dbReference type="Proteomes" id="UP000001572">
    <property type="component" value="Chromosome"/>
</dbReference>
<proteinExistence type="predicted"/>
<dbReference type="EMBL" id="CP000724">
    <property type="protein sequence ID" value="ABR47084.1"/>
    <property type="molecule type" value="Genomic_DNA"/>
</dbReference>
<dbReference type="HOGENOM" id="CLU_2068149_0_0_9"/>
<organism evidence="2 3">
    <name type="scientific">Alkaliphilus metalliredigens (strain QYMF)</name>
    <dbReference type="NCBI Taxonomy" id="293826"/>
    <lineage>
        <taxon>Bacteria</taxon>
        <taxon>Bacillati</taxon>
        <taxon>Bacillota</taxon>
        <taxon>Clostridia</taxon>
        <taxon>Peptostreptococcales</taxon>
        <taxon>Natronincolaceae</taxon>
        <taxon>Alkaliphilus</taxon>
    </lineage>
</organism>
<keyword evidence="1" id="KW-0812">Transmembrane</keyword>
<reference evidence="3" key="1">
    <citation type="journal article" date="2016" name="Genome Announc.">
        <title>Complete genome sequence of Alkaliphilus metalliredigens strain QYMF, an alkaliphilic and metal-reducing bacterium isolated from borax-contaminated leachate ponds.</title>
        <authorList>
            <person name="Hwang C."/>
            <person name="Copeland A."/>
            <person name="Lucas S."/>
            <person name="Lapidus A."/>
            <person name="Barry K."/>
            <person name="Detter J.C."/>
            <person name="Glavina Del Rio T."/>
            <person name="Hammon N."/>
            <person name="Israni S."/>
            <person name="Dalin E."/>
            <person name="Tice H."/>
            <person name="Pitluck S."/>
            <person name="Chertkov O."/>
            <person name="Brettin T."/>
            <person name="Bruce D."/>
            <person name="Han C."/>
            <person name="Schmutz J."/>
            <person name="Larimer F."/>
            <person name="Land M.L."/>
            <person name="Hauser L."/>
            <person name="Kyrpides N."/>
            <person name="Mikhailova N."/>
            <person name="Ye Q."/>
            <person name="Zhou J."/>
            <person name="Richardson P."/>
            <person name="Fields M.W."/>
        </authorList>
    </citation>
    <scope>NUCLEOTIDE SEQUENCE [LARGE SCALE GENOMIC DNA]</scope>
    <source>
        <strain evidence="3">QYMF</strain>
    </source>
</reference>
<evidence type="ECO:0000313" key="3">
    <source>
        <dbReference type="Proteomes" id="UP000001572"/>
    </source>
</evidence>
<accession>A6TLL6</accession>
<dbReference type="KEGG" id="amt:Amet_0859"/>
<dbReference type="STRING" id="293826.Amet_0859"/>
<dbReference type="AlphaFoldDB" id="A6TLL6"/>
<protein>
    <submittedName>
        <fullName evidence="2">Uncharacterized protein</fullName>
    </submittedName>
</protein>
<evidence type="ECO:0000256" key="1">
    <source>
        <dbReference type="SAM" id="Phobius"/>
    </source>
</evidence>
<name>A6TLL6_ALKMQ</name>
<evidence type="ECO:0000313" key="2">
    <source>
        <dbReference type="EMBL" id="ABR47084.1"/>
    </source>
</evidence>
<keyword evidence="1" id="KW-1133">Transmembrane helix</keyword>